<keyword evidence="14" id="KW-1185">Reference proteome</keyword>
<comment type="function">
    <text evidence="1">Responsible for the formation of the pyrimidine heterocycle in the thiamine biosynthesis pathway. Catalyzes the formation of hydroxymethylpyrimidine phosphate (HMP-P) from histidine and pyridoxal phosphate (PLP). The protein uses PLP and the active site histidine to form HMP-P, generating an inactive enzyme. The enzyme can only undergo a single turnover, which suggests it is a suicide enzyme.</text>
</comment>
<dbReference type="SUPFAM" id="SSF53850">
    <property type="entry name" value="Periplasmic binding protein-like II"/>
    <property type="match status" value="1"/>
</dbReference>
<comment type="pathway">
    <text evidence="2">Cofactor biosynthesis; thiamine diphosphate biosynthesis.</text>
</comment>
<comment type="catalytic activity">
    <reaction evidence="11">
        <text>N(6)-(pyridoxal phosphate)-L-lysyl-[4-amino-5-hydroxymethyl-2-methylpyrimidine phosphate synthase] + L-histidyl-[4-amino-5-hydroxymethyl-2-methylpyrimidine phosphate synthase] + 2 Fe(3+) + 4 H2O = L-lysyl-[4-amino-5-hydroxymethyl-2-methylpyrimidine phosphate synthase] + (2S)-2-amino-5-hydroxy-4-oxopentanoyl-[4-amino-5-hydroxymethyl-2-methylpyrimidine phosphate synthase] + 4-amino-2-methyl-5-(phosphooxymethyl)pyrimidine + 3-oxopropanoate + 2 Fe(2+) + 2 H(+)</text>
        <dbReference type="Rhea" id="RHEA:65756"/>
        <dbReference type="Rhea" id="RHEA-COMP:16892"/>
        <dbReference type="Rhea" id="RHEA-COMP:16893"/>
        <dbReference type="Rhea" id="RHEA-COMP:16894"/>
        <dbReference type="Rhea" id="RHEA-COMP:16895"/>
        <dbReference type="ChEBI" id="CHEBI:15377"/>
        <dbReference type="ChEBI" id="CHEBI:15378"/>
        <dbReference type="ChEBI" id="CHEBI:29033"/>
        <dbReference type="ChEBI" id="CHEBI:29034"/>
        <dbReference type="ChEBI" id="CHEBI:29969"/>
        <dbReference type="ChEBI" id="CHEBI:29979"/>
        <dbReference type="ChEBI" id="CHEBI:33190"/>
        <dbReference type="ChEBI" id="CHEBI:58354"/>
        <dbReference type="ChEBI" id="CHEBI:143915"/>
        <dbReference type="ChEBI" id="CHEBI:157692"/>
    </reaction>
    <physiologicalReaction direction="left-to-right" evidence="11">
        <dbReference type="Rhea" id="RHEA:65757"/>
    </physiologicalReaction>
</comment>
<name>A0A418SG33_9RHOB</name>
<evidence type="ECO:0000256" key="7">
    <source>
        <dbReference type="ARBA" id="ARBA00022898"/>
    </source>
</evidence>
<keyword evidence="9" id="KW-0408">Iron</keyword>
<evidence type="ECO:0000259" key="12">
    <source>
        <dbReference type="Pfam" id="PF09084"/>
    </source>
</evidence>
<dbReference type="GO" id="GO:0046872">
    <property type="term" value="F:metal ion binding"/>
    <property type="evidence" value="ECO:0007669"/>
    <property type="project" value="UniProtKB-KW"/>
</dbReference>
<dbReference type="RefSeq" id="WP_196941860.1">
    <property type="nucleotide sequence ID" value="NZ_CP060436.1"/>
</dbReference>
<dbReference type="InterPro" id="IPR027939">
    <property type="entry name" value="NMT1/THI5"/>
</dbReference>
<evidence type="ECO:0000256" key="1">
    <source>
        <dbReference type="ARBA" id="ARBA00003469"/>
    </source>
</evidence>
<evidence type="ECO:0000256" key="2">
    <source>
        <dbReference type="ARBA" id="ARBA00004948"/>
    </source>
</evidence>
<comment type="subunit">
    <text evidence="4">Homodimer.</text>
</comment>
<dbReference type="Proteomes" id="UP000283786">
    <property type="component" value="Chromosome"/>
</dbReference>
<dbReference type="InterPro" id="IPR006311">
    <property type="entry name" value="TAT_signal"/>
</dbReference>
<reference evidence="13 14" key="1">
    <citation type="submission" date="2020-08" db="EMBL/GenBank/DDBJ databases">
        <title>Genome sequence of Rhodobacteraceae bacterium Lw-13e.</title>
        <authorList>
            <person name="Poehlein A."/>
            <person name="Wolter L."/>
            <person name="Daniel R."/>
            <person name="Brinkhoff T."/>
        </authorList>
    </citation>
    <scope>NUCLEOTIDE SEQUENCE [LARGE SCALE GENOMIC DNA]</scope>
    <source>
        <strain evidence="13 14">Lw-13e</strain>
    </source>
</reference>
<evidence type="ECO:0000313" key="14">
    <source>
        <dbReference type="Proteomes" id="UP000283786"/>
    </source>
</evidence>
<gene>
    <name evidence="13" type="ORF">PSAL_027890</name>
</gene>
<dbReference type="InterPro" id="IPR015168">
    <property type="entry name" value="SsuA/THI5"/>
</dbReference>
<dbReference type="PANTHER" id="PTHR31528:SF1">
    <property type="entry name" value="4-AMINO-5-HYDROXYMETHYL-2-METHYLPYRIMIDINE PHOSPHATE SYNTHASE THI11-RELATED"/>
    <property type="match status" value="1"/>
</dbReference>
<dbReference type="PANTHER" id="PTHR31528">
    <property type="entry name" value="4-AMINO-5-HYDROXYMETHYL-2-METHYLPYRIMIDINE PHOSPHATE SYNTHASE THI11-RELATED"/>
    <property type="match status" value="1"/>
</dbReference>
<evidence type="ECO:0000256" key="11">
    <source>
        <dbReference type="ARBA" id="ARBA00048179"/>
    </source>
</evidence>
<feature type="domain" description="SsuA/THI5-like" evidence="12">
    <location>
        <begin position="51"/>
        <end position="257"/>
    </location>
</feature>
<evidence type="ECO:0000256" key="9">
    <source>
        <dbReference type="ARBA" id="ARBA00023004"/>
    </source>
</evidence>
<dbReference type="KEGG" id="palw:PSAL_027890"/>
<dbReference type="GO" id="GO:0009228">
    <property type="term" value="P:thiamine biosynthetic process"/>
    <property type="evidence" value="ECO:0007669"/>
    <property type="project" value="UniProtKB-KW"/>
</dbReference>
<dbReference type="GO" id="GO:0016740">
    <property type="term" value="F:transferase activity"/>
    <property type="evidence" value="ECO:0007669"/>
    <property type="project" value="UniProtKB-KW"/>
</dbReference>
<keyword evidence="6" id="KW-0479">Metal-binding</keyword>
<evidence type="ECO:0000256" key="4">
    <source>
        <dbReference type="ARBA" id="ARBA00011738"/>
    </source>
</evidence>
<dbReference type="Pfam" id="PF09084">
    <property type="entry name" value="NMT1"/>
    <property type="match status" value="1"/>
</dbReference>
<evidence type="ECO:0000256" key="3">
    <source>
        <dbReference type="ARBA" id="ARBA00009406"/>
    </source>
</evidence>
<comment type="similarity">
    <text evidence="3">Belongs to the NMT1/THI5 family.</text>
</comment>
<dbReference type="EMBL" id="CP060436">
    <property type="protein sequence ID" value="QPM91535.1"/>
    <property type="molecule type" value="Genomic_DNA"/>
</dbReference>
<evidence type="ECO:0000256" key="10">
    <source>
        <dbReference type="ARBA" id="ARBA00033171"/>
    </source>
</evidence>
<organism evidence="13 14">
    <name type="scientific">Pseudooceanicola algae</name>
    <dbReference type="NCBI Taxonomy" id="1537215"/>
    <lineage>
        <taxon>Bacteria</taxon>
        <taxon>Pseudomonadati</taxon>
        <taxon>Pseudomonadota</taxon>
        <taxon>Alphaproteobacteria</taxon>
        <taxon>Rhodobacterales</taxon>
        <taxon>Paracoccaceae</taxon>
        <taxon>Pseudooceanicola</taxon>
    </lineage>
</organism>
<dbReference type="AlphaFoldDB" id="A0A418SG33"/>
<keyword evidence="7" id="KW-0663">Pyridoxal phosphate</keyword>
<evidence type="ECO:0000256" key="6">
    <source>
        <dbReference type="ARBA" id="ARBA00022723"/>
    </source>
</evidence>
<protein>
    <recommendedName>
        <fullName evidence="10">Thiamine pyrimidine synthase</fullName>
    </recommendedName>
</protein>
<keyword evidence="5" id="KW-0808">Transferase</keyword>
<dbReference type="Gene3D" id="3.40.190.10">
    <property type="entry name" value="Periplasmic binding protein-like II"/>
    <property type="match status" value="2"/>
</dbReference>
<accession>A0A418SG33</accession>
<evidence type="ECO:0000313" key="13">
    <source>
        <dbReference type="EMBL" id="QPM91535.1"/>
    </source>
</evidence>
<proteinExistence type="inferred from homology"/>
<keyword evidence="8" id="KW-0784">Thiamine biosynthesis</keyword>
<dbReference type="PROSITE" id="PS51318">
    <property type="entry name" value="TAT"/>
    <property type="match status" value="1"/>
</dbReference>
<sequence length="341" mass="36728">MDRRKFLAGTAGLTAGLTATTMMPRLSLAADTTALTAQFGWIANVEYGDHFIALENGFFAEDDLEVEISAGGPNAPNPLTMVSAGTAQIGYASWLPFLDAVSQGNDFVLIAARFQQSPLGIISMAKKPILTAEDIVGSRILLQGASEETAIQATLGLNGISGEFTAVPAGFSPEPLLAGDGDGYTAFATNQVITMETMGLERDKDFFFKTFDELGFPGYAGIAFVERKFLEANRDALVAYTAGLMKAWKVSYDDPAYAARLAVETYGRDYGLDLDQQTRQNTAQIDFVFPGMDADYPLFTLDKAKMSGIMYDAARATGRTDLPDIDSIVDTSIVEDARKML</sequence>
<evidence type="ECO:0000256" key="5">
    <source>
        <dbReference type="ARBA" id="ARBA00022679"/>
    </source>
</evidence>
<evidence type="ECO:0000256" key="8">
    <source>
        <dbReference type="ARBA" id="ARBA00022977"/>
    </source>
</evidence>